<dbReference type="Gene3D" id="3.30.70.1320">
    <property type="entry name" value="Multidrug efflux transporter AcrB pore domain like"/>
    <property type="match status" value="1"/>
</dbReference>
<dbReference type="Gene3D" id="3.30.2090.10">
    <property type="entry name" value="Multidrug efflux transporter AcrB TolC docking domain, DN and DC subdomains"/>
    <property type="match status" value="2"/>
</dbReference>
<dbReference type="GO" id="GO:0042910">
    <property type="term" value="F:xenobiotic transmembrane transporter activity"/>
    <property type="evidence" value="ECO:0007669"/>
    <property type="project" value="TreeGrafter"/>
</dbReference>
<dbReference type="Gene3D" id="3.30.70.1440">
    <property type="entry name" value="Multidrug efflux transporter AcrB pore domain"/>
    <property type="match status" value="1"/>
</dbReference>
<keyword evidence="4" id="KW-0997">Cell inner membrane</keyword>
<dbReference type="KEGG" id="bph:Bphy_3488"/>
<dbReference type="GO" id="GO:0005886">
    <property type="term" value="C:plasma membrane"/>
    <property type="evidence" value="ECO:0007669"/>
    <property type="project" value="UniProtKB-SubCell"/>
</dbReference>
<dbReference type="SUPFAM" id="SSF82693">
    <property type="entry name" value="Multidrug efflux transporter AcrB pore domain, PN1, PN2, PC1 and PC2 subdomains"/>
    <property type="match status" value="3"/>
</dbReference>
<dbReference type="InterPro" id="IPR027463">
    <property type="entry name" value="AcrB_DN_DC_subdom"/>
</dbReference>
<reference evidence="11" key="1">
    <citation type="journal article" date="2014" name="Stand. Genomic Sci.">
        <title>Complete genome sequence of Burkholderia phymatum STM815(T), a broad host range and efficient nitrogen-fixing symbiont of Mimosa species.</title>
        <authorList>
            <person name="Moulin L."/>
            <person name="Klonowska A."/>
            <person name="Caroline B."/>
            <person name="Booth K."/>
            <person name="Vriezen J.A."/>
            <person name="Melkonian R."/>
            <person name="James E.K."/>
            <person name="Young J.P."/>
            <person name="Bena G."/>
            <person name="Hauser L."/>
            <person name="Land M."/>
            <person name="Kyrpides N."/>
            <person name="Bruce D."/>
            <person name="Chain P."/>
            <person name="Copeland A."/>
            <person name="Pitluck S."/>
            <person name="Woyke T."/>
            <person name="Lizotte-Waniewski M."/>
            <person name="Bristow J."/>
            <person name="Riley M."/>
        </authorList>
    </citation>
    <scope>NUCLEOTIDE SEQUENCE [LARGE SCALE GENOMIC DNA]</scope>
    <source>
        <strain evidence="11">DSM 17167 / CIP 108236 / LMG 21445 / STM815</strain>
    </source>
</reference>
<evidence type="ECO:0000256" key="5">
    <source>
        <dbReference type="ARBA" id="ARBA00022692"/>
    </source>
</evidence>
<dbReference type="InterPro" id="IPR001036">
    <property type="entry name" value="Acrflvin-R"/>
</dbReference>
<name>B2JLK4_PARP8</name>
<dbReference type="HOGENOM" id="CLU_002755_1_2_4"/>
<evidence type="ECO:0000256" key="1">
    <source>
        <dbReference type="ARBA" id="ARBA00004429"/>
    </source>
</evidence>
<gene>
    <name evidence="10" type="ordered locus">Bphy_3488</name>
</gene>
<dbReference type="PANTHER" id="PTHR32063">
    <property type="match status" value="1"/>
</dbReference>
<dbReference type="EMBL" id="CP001044">
    <property type="protein sequence ID" value="ACC72637.1"/>
    <property type="molecule type" value="Genomic_DNA"/>
</dbReference>
<dbReference type="Gene3D" id="1.20.1640.10">
    <property type="entry name" value="Multidrug efflux transporter AcrB transmembrane domain"/>
    <property type="match status" value="2"/>
</dbReference>
<evidence type="ECO:0000256" key="4">
    <source>
        <dbReference type="ARBA" id="ARBA00022519"/>
    </source>
</evidence>
<keyword evidence="3" id="KW-1003">Cell membrane</keyword>
<dbReference type="FunFam" id="3.30.70.1430:FF:000001">
    <property type="entry name" value="Efflux pump membrane transporter"/>
    <property type="match status" value="1"/>
</dbReference>
<evidence type="ECO:0000256" key="3">
    <source>
        <dbReference type="ARBA" id="ARBA00022475"/>
    </source>
</evidence>
<keyword evidence="2" id="KW-0813">Transport</keyword>
<feature type="transmembrane region" description="Helical" evidence="9">
    <location>
        <begin position="873"/>
        <end position="891"/>
    </location>
</feature>
<comment type="subcellular location">
    <subcellularLocation>
        <location evidence="1">Cell inner membrane</location>
        <topology evidence="1">Multi-pass membrane protein</topology>
    </subcellularLocation>
</comment>
<keyword evidence="5 9" id="KW-0812">Transmembrane</keyword>
<dbReference type="RefSeq" id="WP_012402810.1">
    <property type="nucleotide sequence ID" value="NC_010623.1"/>
</dbReference>
<evidence type="ECO:0000256" key="2">
    <source>
        <dbReference type="ARBA" id="ARBA00022448"/>
    </source>
</evidence>
<protein>
    <submittedName>
        <fullName evidence="10">Acriflavin resistance protein</fullName>
    </submittedName>
</protein>
<evidence type="ECO:0000313" key="10">
    <source>
        <dbReference type="EMBL" id="ACC72637.1"/>
    </source>
</evidence>
<feature type="transmembrane region" description="Helical" evidence="9">
    <location>
        <begin position="924"/>
        <end position="949"/>
    </location>
</feature>
<dbReference type="Proteomes" id="UP000001192">
    <property type="component" value="Chromosome 2"/>
</dbReference>
<dbReference type="AlphaFoldDB" id="B2JLK4"/>
<accession>B2JLK4</accession>
<dbReference type="Gene3D" id="3.30.70.1430">
    <property type="entry name" value="Multidrug efflux transporter AcrB pore domain"/>
    <property type="match status" value="2"/>
</dbReference>
<dbReference type="SUPFAM" id="SSF82714">
    <property type="entry name" value="Multidrug efflux transporter AcrB TolC docking domain, DN and DC subdomains"/>
    <property type="match status" value="2"/>
</dbReference>
<keyword evidence="7 9" id="KW-0472">Membrane</keyword>
<dbReference type="Pfam" id="PF00873">
    <property type="entry name" value="ACR_tran"/>
    <property type="match status" value="1"/>
</dbReference>
<keyword evidence="6 9" id="KW-1133">Transmembrane helix</keyword>
<feature type="transmembrane region" description="Helical" evidence="9">
    <location>
        <begin position="431"/>
        <end position="451"/>
    </location>
</feature>
<feature type="transmembrane region" description="Helical" evidence="9">
    <location>
        <begin position="12"/>
        <end position="32"/>
    </location>
</feature>
<evidence type="ECO:0000256" key="7">
    <source>
        <dbReference type="ARBA" id="ARBA00023136"/>
    </source>
</evidence>
<dbReference type="SUPFAM" id="SSF82866">
    <property type="entry name" value="Multidrug efflux transporter AcrB transmembrane domain"/>
    <property type="match status" value="2"/>
</dbReference>
<organism evidence="10 11">
    <name type="scientific">Paraburkholderia phymatum (strain DSM 17167 / CIP 108236 / LMG 21445 / STM815)</name>
    <name type="common">Burkholderia phymatum</name>
    <dbReference type="NCBI Taxonomy" id="391038"/>
    <lineage>
        <taxon>Bacteria</taxon>
        <taxon>Pseudomonadati</taxon>
        <taxon>Pseudomonadota</taxon>
        <taxon>Betaproteobacteria</taxon>
        <taxon>Burkholderiales</taxon>
        <taxon>Burkholderiaceae</taxon>
        <taxon>Paraburkholderia</taxon>
    </lineage>
</organism>
<feature type="transmembrane region" description="Helical" evidence="9">
    <location>
        <begin position="334"/>
        <end position="353"/>
    </location>
</feature>
<dbReference type="PRINTS" id="PR00702">
    <property type="entry name" value="ACRIFLAVINRP"/>
</dbReference>
<dbReference type="OrthoDB" id="8764373at2"/>
<feature type="transmembrane region" description="Helical" evidence="9">
    <location>
        <begin position="360"/>
        <end position="381"/>
    </location>
</feature>
<dbReference type="eggNOG" id="COG0841">
    <property type="taxonomic scope" value="Bacteria"/>
</dbReference>
<dbReference type="FunFam" id="1.20.1640.10:FF:000001">
    <property type="entry name" value="Efflux pump membrane transporter"/>
    <property type="match status" value="1"/>
</dbReference>
<keyword evidence="11" id="KW-1185">Reference proteome</keyword>
<dbReference type="PANTHER" id="PTHR32063:SF21">
    <property type="entry name" value="MULTIDRUG RESISTANCE PROTEIN MDTB"/>
    <property type="match status" value="1"/>
</dbReference>
<evidence type="ECO:0000256" key="9">
    <source>
        <dbReference type="SAM" id="Phobius"/>
    </source>
</evidence>
<proteinExistence type="predicted"/>
<sequence precursor="true">MDISRPFIRRPVATGLMTLALLLIGLIAYRLMPVSALPEIDYPTIQVYTQYPGASPDVISTSVTAPLEKQFGQMAGLKRMNSTSSLGVSLVTLQFLTSTNLDEAEQEVQAAINSANSTLPSNLPYPPVYSKVNPADTAVLTLAVTSDALPLTRVEDLTDTRIAQKLSQVSGVGLVTLSGGARPAVRVQTDTRALNAMGLSLEDVRTAVGDANVNSAKGTIDGNLQAFTIDANDQLTSAADYQDLVLAYRKGAPVRLADVARISQTAENPRQAAWSGATPAIIVNVQRQPGANVIEVVDGIEALLPQLRASLPATVKISVLSDRTQTIRASVHDVKMELVAAIALVVMVVFVFLRRLEFTLIPAVTVPFALVGTVAGIYALGFSVNNLTLMALTVATGFVVDDAIVMLENVMRHIENGETPLDAALKGARQIGFTILSISVALVAVLIPLFFMPDVIGRLFREFALTLAIAIVISAWVSLTLTPMMAARMLRADRAASDSDATARDWLARLNRGYLRGLDWAFEHRVTVLVMVAITTLLTCVLFLLLPKGLLPEQDTGMIEGISLGSPRASFERMAASTRTLAGRVANDSAVASVSSFVGIDQNNPTINQGRMLISLKDGDASRTVIQRLTRDVGQRADLKLYLHPVQDLTLDDQINANSYRVGVQATDRAELDEWTQRLLDALRTDPMFTDVQSQAQQQGNVLTFDFDRATASRLGLTAQDLDNALYDAFGDRQISTIYTHVNQYHVTLGADVRLVGESPLALLDGLYVGTTSASSSSSSSSSSTSTSGSTSTSLAPLSSIATATVGAAPLTIQRQAQFPYADVSFNLADGVTLGTAVSRLEAIEQKLNAPASVQMNFEGAAQLYSTSLANEALLLIGALVAVYILLGILYESLVHPLTILSTLPSAACGALAALLLCGGELDIIGLIGIVLLVGIVMKNAIMMIDFALEQERTLGLAGRDAMRRACELRFRPILMTTCASLFGALPLALGTGIGHELRQPLGIAIIGGLVVSQLLTLFSTPVIFLALHRFATRAAITPTDDANAS</sequence>
<feature type="transmembrane region" description="Helical" evidence="9">
    <location>
        <begin position="463"/>
        <end position="481"/>
    </location>
</feature>
<feature type="transmembrane region" description="Helical" evidence="9">
    <location>
        <begin position="1002"/>
        <end position="1028"/>
    </location>
</feature>
<evidence type="ECO:0000256" key="8">
    <source>
        <dbReference type="SAM" id="MobiDB-lite"/>
    </source>
</evidence>
<feature type="transmembrane region" description="Helical" evidence="9">
    <location>
        <begin position="969"/>
        <end position="990"/>
    </location>
</feature>
<evidence type="ECO:0000256" key="6">
    <source>
        <dbReference type="ARBA" id="ARBA00022989"/>
    </source>
</evidence>
<feature type="transmembrane region" description="Helical" evidence="9">
    <location>
        <begin position="526"/>
        <end position="546"/>
    </location>
</feature>
<evidence type="ECO:0000313" key="11">
    <source>
        <dbReference type="Proteomes" id="UP000001192"/>
    </source>
</evidence>
<dbReference type="STRING" id="391038.Bphy_3488"/>
<feature type="region of interest" description="Disordered" evidence="8">
    <location>
        <begin position="772"/>
        <end position="795"/>
    </location>
</feature>